<feature type="transmembrane region" description="Helical" evidence="2">
    <location>
        <begin position="116"/>
        <end position="133"/>
    </location>
</feature>
<evidence type="ECO:0000256" key="2">
    <source>
        <dbReference type="SAM" id="Phobius"/>
    </source>
</evidence>
<dbReference type="PANTHER" id="PTHR44757:SF2">
    <property type="entry name" value="BIOFILM ARCHITECTURE MAINTENANCE PROTEIN MBAA"/>
    <property type="match status" value="1"/>
</dbReference>
<evidence type="ECO:0000313" key="6">
    <source>
        <dbReference type="Proteomes" id="UP000309061"/>
    </source>
</evidence>
<dbReference type="SMART" id="SM00267">
    <property type="entry name" value="GGDEF"/>
    <property type="match status" value="1"/>
</dbReference>
<dbReference type="RefSeq" id="WP_136495191.1">
    <property type="nucleotide sequence ID" value="NZ_CP046052.1"/>
</dbReference>
<dbReference type="PROSITE" id="PS50887">
    <property type="entry name" value="GGDEF"/>
    <property type="match status" value="1"/>
</dbReference>
<gene>
    <name evidence="5" type="ORF">H2LOC_003915</name>
</gene>
<dbReference type="KEGG" id="mhey:H2LOC_003915"/>
<feature type="transmembrane region" description="Helical" evidence="2">
    <location>
        <begin position="67"/>
        <end position="86"/>
    </location>
</feature>
<evidence type="ECO:0000256" key="1">
    <source>
        <dbReference type="SAM" id="Coils"/>
    </source>
</evidence>
<feature type="domain" description="EAL" evidence="3">
    <location>
        <begin position="364"/>
        <end position="613"/>
    </location>
</feature>
<feature type="transmembrane region" description="Helical" evidence="2">
    <location>
        <begin position="28"/>
        <end position="47"/>
    </location>
</feature>
<keyword evidence="2" id="KW-0472">Membrane</keyword>
<dbReference type="Proteomes" id="UP000309061">
    <property type="component" value="Chromosome"/>
</dbReference>
<dbReference type="Pfam" id="PF00990">
    <property type="entry name" value="GGDEF"/>
    <property type="match status" value="1"/>
</dbReference>
<feature type="coiled-coil region" evidence="1">
    <location>
        <begin position="350"/>
        <end position="377"/>
    </location>
</feature>
<keyword evidence="1" id="KW-0175">Coiled coil</keyword>
<dbReference type="CDD" id="cd01948">
    <property type="entry name" value="EAL"/>
    <property type="match status" value="1"/>
</dbReference>
<evidence type="ECO:0000313" key="5">
    <source>
        <dbReference type="EMBL" id="QGM44900.1"/>
    </source>
</evidence>
<accession>A0A6B8KEU9</accession>
<dbReference type="InterPro" id="IPR000160">
    <property type="entry name" value="GGDEF_dom"/>
</dbReference>
<sequence>MLYFILVINTLAVVFTFARFGHAWITVYLPIGLCVVCVVRGITWWLIGDREVSDAEAIRHMKRTNRLAFTLAICFTAWGLTLFSYGDAYAKAQVVFFLALTMISCSFCLMHLRSAVLSVAIVGVVPFSLFFVFADQGHFQAAAVNLALVSVGMIAILMSYNRDFANLVASRRSLVAKQVETQRLSDENLRLANIDSLSGLPNRRALMSRLGQWQAQGPRGRPTTAVVFVDLDGFKEVNDTYGHETGDKLINVVAKMFENILPPGTMFARLGGDEFAALISSDDAEGKAETFAKAIVRSLHAPIRMGDRTIRVGASVGIACSSPGECDAQELFRRADIAMYHVKANGKSGVKIYESELDAERQRKQELEDQIRLGLARGEFEVVYQPVIEAATGALVSVEALLRWPGRPGGALGPDEFIPVAEASGLIARLGLFALRRACEEIRPAEGLGLCVNISPAQFLDPAFEAHVAEILLETEFPAERLELELTEGYLIDHPERAETAICSLKGMGISVALDDFGTGYTSIAYLRRYGFNRIKIDKSLASRITFDKQAAILVAGVINLANGLDMAVTAEGVESEQQATLLKLAGCQCLQGFWFSTPKTAAELRAVLPLEGAESLALRRGFSSFTRLRPANRS</sequence>
<dbReference type="NCBIfam" id="TIGR00254">
    <property type="entry name" value="GGDEF"/>
    <property type="match status" value="1"/>
</dbReference>
<dbReference type="SUPFAM" id="SSF141868">
    <property type="entry name" value="EAL domain-like"/>
    <property type="match status" value="1"/>
</dbReference>
<dbReference type="Gene3D" id="3.20.20.450">
    <property type="entry name" value="EAL domain"/>
    <property type="match status" value="1"/>
</dbReference>
<keyword evidence="2" id="KW-0812">Transmembrane</keyword>
<feature type="transmembrane region" description="Helical" evidence="2">
    <location>
        <begin position="139"/>
        <end position="160"/>
    </location>
</feature>
<reference evidence="5 6" key="1">
    <citation type="submission" date="2019-11" db="EMBL/GenBank/DDBJ databases">
        <title>The genome sequence of Methylocystis heyeri.</title>
        <authorList>
            <person name="Oshkin I.Y."/>
            <person name="Miroshnikov K."/>
            <person name="Dedysh S.N."/>
        </authorList>
    </citation>
    <scope>NUCLEOTIDE SEQUENCE [LARGE SCALE GENOMIC DNA]</scope>
    <source>
        <strain evidence="5 6">H2</strain>
    </source>
</reference>
<dbReference type="CDD" id="cd01949">
    <property type="entry name" value="GGDEF"/>
    <property type="match status" value="1"/>
</dbReference>
<dbReference type="InterPro" id="IPR043128">
    <property type="entry name" value="Rev_trsase/Diguanyl_cyclase"/>
</dbReference>
<dbReference type="PROSITE" id="PS50883">
    <property type="entry name" value="EAL"/>
    <property type="match status" value="1"/>
</dbReference>
<dbReference type="InterPro" id="IPR001633">
    <property type="entry name" value="EAL_dom"/>
</dbReference>
<proteinExistence type="predicted"/>
<evidence type="ECO:0000259" key="3">
    <source>
        <dbReference type="PROSITE" id="PS50883"/>
    </source>
</evidence>
<dbReference type="AlphaFoldDB" id="A0A6B8KEU9"/>
<dbReference type="EMBL" id="CP046052">
    <property type="protein sequence ID" value="QGM44900.1"/>
    <property type="molecule type" value="Genomic_DNA"/>
</dbReference>
<dbReference type="SUPFAM" id="SSF55073">
    <property type="entry name" value="Nucleotide cyclase"/>
    <property type="match status" value="1"/>
</dbReference>
<name>A0A6B8KEU9_9HYPH</name>
<organism evidence="5 6">
    <name type="scientific">Methylocystis heyeri</name>
    <dbReference type="NCBI Taxonomy" id="391905"/>
    <lineage>
        <taxon>Bacteria</taxon>
        <taxon>Pseudomonadati</taxon>
        <taxon>Pseudomonadota</taxon>
        <taxon>Alphaproteobacteria</taxon>
        <taxon>Hyphomicrobiales</taxon>
        <taxon>Methylocystaceae</taxon>
        <taxon>Methylocystis</taxon>
    </lineage>
</organism>
<dbReference type="Gene3D" id="3.30.70.270">
    <property type="match status" value="1"/>
</dbReference>
<dbReference type="InterPro" id="IPR029787">
    <property type="entry name" value="Nucleotide_cyclase"/>
</dbReference>
<dbReference type="InterPro" id="IPR052155">
    <property type="entry name" value="Biofilm_reg_signaling"/>
</dbReference>
<keyword evidence="6" id="KW-1185">Reference proteome</keyword>
<evidence type="ECO:0000259" key="4">
    <source>
        <dbReference type="PROSITE" id="PS50887"/>
    </source>
</evidence>
<dbReference type="PANTHER" id="PTHR44757">
    <property type="entry name" value="DIGUANYLATE CYCLASE DGCP"/>
    <property type="match status" value="1"/>
</dbReference>
<protein>
    <submittedName>
        <fullName evidence="5">EAL domain-containing protein</fullName>
    </submittedName>
</protein>
<keyword evidence="2" id="KW-1133">Transmembrane helix</keyword>
<dbReference type="Pfam" id="PF00563">
    <property type="entry name" value="EAL"/>
    <property type="match status" value="1"/>
</dbReference>
<dbReference type="OrthoDB" id="9814202at2"/>
<dbReference type="SMART" id="SM00052">
    <property type="entry name" value="EAL"/>
    <property type="match status" value="1"/>
</dbReference>
<dbReference type="InterPro" id="IPR035919">
    <property type="entry name" value="EAL_sf"/>
</dbReference>
<feature type="domain" description="GGDEF" evidence="4">
    <location>
        <begin position="222"/>
        <end position="355"/>
    </location>
</feature>